<evidence type="ECO:0000256" key="5">
    <source>
        <dbReference type="ARBA" id="ARBA00022691"/>
    </source>
</evidence>
<sequence>MSSDCPAIVQRLSSDCPAIVQQDYEKFNFLIEGDNLHSLKLLEKTHRNKIDVIYIDPPYNTGNKDFIYDDHYIDKNDGYAHSKWLSFMSKRLEIARNLLSKTGVIFISIDENEFAQLKLLCDSIFGENNFVGTMIWRKKSGGGQTDEFFVTEHEYIFGYRKSSQFIWNDKHEKIDQNEYKYTYSDGSLYKIIKLEKWGSSSHKEDRPTMYFPIKDPDGNDLYPIAPDKKDGRWRVGKERLYNLVKNKHIHWIKDKKENRWVPYEMSFYNENQIKILKSRSILYDLAETGTATKLLTKIFNEKDIFSNPKPIELIKYLLEHTKSETVLDFFAGSGTTGHAVAQLNKEDGGNRQYILCTNNENNICGEVTYQRLKNIQTDLPHNLKYFKTDFIKKFDENNRTLKAQLMDYIKELIELEYMCEIDGEHNILVKNESELDAVVNESLPIKARLFIAPYVLLSRIQNALVAKKQATLIEIPEYYFRHELIEAGEL</sequence>
<evidence type="ECO:0000313" key="9">
    <source>
        <dbReference type="Proteomes" id="UP000003778"/>
    </source>
</evidence>
<evidence type="ECO:0000256" key="6">
    <source>
        <dbReference type="ARBA" id="ARBA00047942"/>
    </source>
</evidence>
<comment type="similarity">
    <text evidence="1">Belongs to the N(4)/N(6)-methyltransferase family.</text>
</comment>
<keyword evidence="9" id="KW-1185">Reference proteome</keyword>
<evidence type="ECO:0000256" key="3">
    <source>
        <dbReference type="ARBA" id="ARBA00022603"/>
    </source>
</evidence>
<name>A0ABN0EXE2_HAEPA</name>
<dbReference type="SUPFAM" id="SSF53335">
    <property type="entry name" value="S-adenosyl-L-methionine-dependent methyltransferases"/>
    <property type="match status" value="1"/>
</dbReference>
<evidence type="ECO:0000256" key="1">
    <source>
        <dbReference type="ARBA" id="ARBA00006594"/>
    </source>
</evidence>
<keyword evidence="4" id="KW-0808">Transferase</keyword>
<dbReference type="Pfam" id="PF01555">
    <property type="entry name" value="N6_N4_Mtase"/>
    <property type="match status" value="1"/>
</dbReference>
<dbReference type="GO" id="GO:0032259">
    <property type="term" value="P:methylation"/>
    <property type="evidence" value="ECO:0007669"/>
    <property type="project" value="UniProtKB-KW"/>
</dbReference>
<dbReference type="InterPro" id="IPR029063">
    <property type="entry name" value="SAM-dependent_MTases_sf"/>
</dbReference>
<organism evidence="8 9">
    <name type="scientific">Haemophilus parainfluenzae HK2019</name>
    <dbReference type="NCBI Taxonomy" id="1095746"/>
    <lineage>
        <taxon>Bacteria</taxon>
        <taxon>Pseudomonadati</taxon>
        <taxon>Pseudomonadota</taxon>
        <taxon>Gammaproteobacteria</taxon>
        <taxon>Pasteurellales</taxon>
        <taxon>Pasteurellaceae</taxon>
        <taxon>Haemophilus</taxon>
    </lineage>
</organism>
<comment type="caution">
    <text evidence="8">The sequence shown here is derived from an EMBL/GenBank/DDBJ whole genome shotgun (WGS) entry which is preliminary data.</text>
</comment>
<evidence type="ECO:0000313" key="8">
    <source>
        <dbReference type="EMBL" id="EIJ31721.1"/>
    </source>
</evidence>
<proteinExistence type="inferred from homology"/>
<reference evidence="8 9" key="1">
    <citation type="submission" date="2012-04" db="EMBL/GenBank/DDBJ databases">
        <authorList>
            <person name="Durkin A.S."/>
            <person name="McCorrison J."/>
            <person name="Torralba M."/>
            <person name="Gillis M."/>
            <person name="Methe B."/>
            <person name="Sutton G."/>
            <person name="Nelson K.E."/>
        </authorList>
    </citation>
    <scope>NUCLEOTIDE SEQUENCE [LARGE SCALE GENOMIC DNA]</scope>
    <source>
        <strain evidence="8 9">HK2019</strain>
    </source>
</reference>
<dbReference type="InterPro" id="IPR002295">
    <property type="entry name" value="N4/N6-MTase_EcoPI_Mod-like"/>
</dbReference>
<dbReference type="PRINTS" id="PR00506">
    <property type="entry name" value="D21N6MTFRASE"/>
</dbReference>
<evidence type="ECO:0000256" key="4">
    <source>
        <dbReference type="ARBA" id="ARBA00022679"/>
    </source>
</evidence>
<dbReference type="EMBL" id="AJTC01000007">
    <property type="protein sequence ID" value="EIJ31721.1"/>
    <property type="molecule type" value="Genomic_DNA"/>
</dbReference>
<keyword evidence="3 8" id="KW-0489">Methyltransferase</keyword>
<protein>
    <recommendedName>
        <fullName evidence="2">site-specific DNA-methyltransferase (adenine-specific)</fullName>
        <ecNumber evidence="2">2.1.1.72</ecNumber>
    </recommendedName>
</protein>
<dbReference type="InterPro" id="IPR002941">
    <property type="entry name" value="DNA_methylase_N4/N6"/>
</dbReference>
<dbReference type="PROSITE" id="PS00092">
    <property type="entry name" value="N6_MTASE"/>
    <property type="match status" value="1"/>
</dbReference>
<accession>A0ABN0EXE2</accession>
<dbReference type="Proteomes" id="UP000003778">
    <property type="component" value="Unassembled WGS sequence"/>
</dbReference>
<dbReference type="EC" id="2.1.1.72" evidence="2"/>
<gene>
    <name evidence="8" type="ORF">HMPREF1119_0599</name>
</gene>
<comment type="catalytic activity">
    <reaction evidence="6">
        <text>a 2'-deoxyadenosine in DNA + S-adenosyl-L-methionine = an N(6)-methyl-2'-deoxyadenosine in DNA + S-adenosyl-L-homocysteine + H(+)</text>
        <dbReference type="Rhea" id="RHEA:15197"/>
        <dbReference type="Rhea" id="RHEA-COMP:12418"/>
        <dbReference type="Rhea" id="RHEA-COMP:12419"/>
        <dbReference type="ChEBI" id="CHEBI:15378"/>
        <dbReference type="ChEBI" id="CHEBI:57856"/>
        <dbReference type="ChEBI" id="CHEBI:59789"/>
        <dbReference type="ChEBI" id="CHEBI:90615"/>
        <dbReference type="ChEBI" id="CHEBI:90616"/>
        <dbReference type="EC" id="2.1.1.72"/>
    </reaction>
</comment>
<dbReference type="GO" id="GO:0008168">
    <property type="term" value="F:methyltransferase activity"/>
    <property type="evidence" value="ECO:0007669"/>
    <property type="project" value="UniProtKB-KW"/>
</dbReference>
<evidence type="ECO:0000256" key="2">
    <source>
        <dbReference type="ARBA" id="ARBA00011900"/>
    </source>
</evidence>
<dbReference type="Gene3D" id="3.40.50.150">
    <property type="entry name" value="Vaccinia Virus protein VP39"/>
    <property type="match status" value="1"/>
</dbReference>
<feature type="domain" description="DNA methylase N-4/N-6" evidence="7">
    <location>
        <begin position="50"/>
        <end position="358"/>
    </location>
</feature>
<keyword evidence="5" id="KW-0949">S-adenosyl-L-methionine</keyword>
<evidence type="ECO:0000259" key="7">
    <source>
        <dbReference type="Pfam" id="PF01555"/>
    </source>
</evidence>
<dbReference type="InterPro" id="IPR002052">
    <property type="entry name" value="DNA_methylase_N6_adenine_CS"/>
</dbReference>